<evidence type="ECO:0000256" key="2">
    <source>
        <dbReference type="RuleBase" id="RU003616"/>
    </source>
</evidence>
<dbReference type="OrthoDB" id="45614at2157"/>
<gene>
    <name evidence="4" type="ordered locus">ASAC_0121</name>
</gene>
<evidence type="ECO:0000313" key="5">
    <source>
        <dbReference type="Proteomes" id="UP000000346"/>
    </source>
</evidence>
<dbReference type="InParanoid" id="D9PZP1"/>
<dbReference type="GeneID" id="9498335"/>
<evidence type="ECO:0000256" key="1">
    <source>
        <dbReference type="PROSITE-ProRule" id="PRU00285"/>
    </source>
</evidence>
<dbReference type="Gene3D" id="2.60.40.790">
    <property type="match status" value="1"/>
</dbReference>
<comment type="similarity">
    <text evidence="1 2">Belongs to the small heat shock protein (HSP20) family.</text>
</comment>
<sequence>MSYDDVFERMRKRALRIMRDIMSDFDEMEAWMRSMVDDLEEEMRPEQLFEERLKELRSGVLSPLISVHDRGDHLVIVVDLSGSDPRTVDVRLTRDRIAVRAQIRSEALRKAYGQVSWARKVSYYSGEQVLPEPVDPRTAKSELKGGVLIITVRKASS</sequence>
<name>D9PZP1_ACIS3</name>
<dbReference type="InterPro" id="IPR008978">
    <property type="entry name" value="HSP20-like_chaperone"/>
</dbReference>
<dbReference type="RefSeq" id="WP_013266041.1">
    <property type="nucleotide sequence ID" value="NC_014374.1"/>
</dbReference>
<proteinExistence type="inferred from homology"/>
<dbReference type="AlphaFoldDB" id="D9PZP1"/>
<keyword evidence="5" id="KW-1185">Reference proteome</keyword>
<dbReference type="InterPro" id="IPR002068">
    <property type="entry name" value="A-crystallin/Hsp20_dom"/>
</dbReference>
<protein>
    <submittedName>
        <fullName evidence="4">Small heat shock protein</fullName>
    </submittedName>
</protein>
<dbReference type="CDD" id="cd06464">
    <property type="entry name" value="ACD_sHsps-like"/>
    <property type="match status" value="1"/>
</dbReference>
<dbReference type="Proteomes" id="UP000000346">
    <property type="component" value="Chromosome"/>
</dbReference>
<accession>D9PZP1</accession>
<dbReference type="PROSITE" id="PS01031">
    <property type="entry name" value="SHSP"/>
    <property type="match status" value="1"/>
</dbReference>
<reference evidence="4 5" key="1">
    <citation type="journal article" date="2010" name="Appl. Environ. Microbiol.">
        <title>The genome sequence of the crenarchaeon Acidilobus saccharovorans supports a new order, Acidilobales, and suggests an important ecological role in terrestrial acidic hot springs.</title>
        <authorList>
            <person name="Mardanov A.V."/>
            <person name="Svetlitchnyi V.A."/>
            <person name="Beletsky A.V."/>
            <person name="Prokofeva M.I."/>
            <person name="Bonch-Osmolovskaya E.A."/>
            <person name="Ravin N.V."/>
            <person name="Skryabin K.G."/>
        </authorList>
    </citation>
    <scope>NUCLEOTIDE SEQUENCE [LARGE SCALE GENOMIC DNA]</scope>
    <source>
        <strain evidence="5">DSM 16705 / JCM 18335 / VKM B-2471 / 345-15</strain>
    </source>
</reference>
<organism evidence="4 5">
    <name type="scientific">Acidilobus saccharovorans (strain DSM 16705 / JCM 18335 / VKM B-2471 / 345-15)</name>
    <dbReference type="NCBI Taxonomy" id="666510"/>
    <lineage>
        <taxon>Archaea</taxon>
        <taxon>Thermoproteota</taxon>
        <taxon>Thermoprotei</taxon>
        <taxon>Acidilobales</taxon>
        <taxon>Acidilobaceae</taxon>
        <taxon>Acidilobus</taxon>
    </lineage>
</organism>
<keyword evidence="4" id="KW-0346">Stress response</keyword>
<evidence type="ECO:0000259" key="3">
    <source>
        <dbReference type="PROSITE" id="PS01031"/>
    </source>
</evidence>
<dbReference type="Pfam" id="PF00011">
    <property type="entry name" value="HSP20"/>
    <property type="match status" value="1"/>
</dbReference>
<dbReference type="STRING" id="666510.ASAC_0121"/>
<dbReference type="eggNOG" id="arCOG01832">
    <property type="taxonomic scope" value="Archaea"/>
</dbReference>
<dbReference type="HOGENOM" id="CLU_1673883_0_0_2"/>
<dbReference type="KEGG" id="asc:ASAC_0121"/>
<feature type="domain" description="SHSP" evidence="3">
    <location>
        <begin position="55"/>
        <end position="157"/>
    </location>
</feature>
<dbReference type="EMBL" id="CP001742">
    <property type="protein sequence ID" value="ADL18529.1"/>
    <property type="molecule type" value="Genomic_DNA"/>
</dbReference>
<dbReference type="SUPFAM" id="SSF49764">
    <property type="entry name" value="HSP20-like chaperones"/>
    <property type="match status" value="1"/>
</dbReference>
<evidence type="ECO:0000313" key="4">
    <source>
        <dbReference type="EMBL" id="ADL18529.1"/>
    </source>
</evidence>